<keyword evidence="3" id="KW-1185">Reference proteome</keyword>
<keyword evidence="1" id="KW-0732">Signal</keyword>
<evidence type="ECO:0000313" key="3">
    <source>
        <dbReference type="Proteomes" id="UP000317238"/>
    </source>
</evidence>
<name>A0A5C5Y941_9PLAN</name>
<comment type="caution">
    <text evidence="2">The sequence shown here is derived from an EMBL/GenBank/DDBJ whole genome shotgun (WGS) entry which is preliminary data.</text>
</comment>
<sequence length="480" mass="52660" precursor="true">MNRLLSHGLSLLAAVTFTTVAAADDDEKIALLLKKSPAPANTVGYVNVPALNELLSAAGVAKRAAQGIEDYWLIADLDLSKMSPRWEAGYATLKQTVQPDQLADSLGGYVDEVEGEKVVWSPNQTYFLAGKENRLGMLRPADRTLLSGWLTPSVSVNYSDFLTRMAGQPESYLSAMLAIETKNAFSPVPLSKHLEGLKSLKSNPPENVAKTLASMEGFSIIVGRKSLNECIVKFEFSKSPAGLKLIAKEMLAEILDNAGTSAAEILTWDVKVEGNVLQFQGPITESTLSGVLSMFSLERQARRAAAATDPAAKSRSKEEQAVYRTKYYFDQVNEIIEQTRNHKSQSTGHLAKWHDQRARQIEELGTLNVDPEMVQYGTDVAQLLRGNALTVRQGNIAVGKQNARDSLNGGYYGSAGYSYGWNGGYGYREGYYYNSLNAANVNKAQARGNAYANWTSTLSTIDKMTADTRRKMTDKYQVQF</sequence>
<evidence type="ECO:0000256" key="1">
    <source>
        <dbReference type="SAM" id="SignalP"/>
    </source>
</evidence>
<feature type="signal peptide" evidence="1">
    <location>
        <begin position="1"/>
        <end position="22"/>
    </location>
</feature>
<organism evidence="2 3">
    <name type="scientific">Crateriforma conspicua</name>
    <dbReference type="NCBI Taxonomy" id="2527996"/>
    <lineage>
        <taxon>Bacteria</taxon>
        <taxon>Pseudomonadati</taxon>
        <taxon>Planctomycetota</taxon>
        <taxon>Planctomycetia</taxon>
        <taxon>Planctomycetales</taxon>
        <taxon>Planctomycetaceae</taxon>
        <taxon>Crateriforma</taxon>
    </lineage>
</organism>
<gene>
    <name evidence="2" type="ORF">Pan14r_41870</name>
</gene>
<dbReference type="OrthoDB" id="258179at2"/>
<proteinExistence type="predicted"/>
<accession>A0A5C5Y941</accession>
<feature type="chain" id="PRO_5022908814" description="Outer membrane efflux protein" evidence="1">
    <location>
        <begin position="23"/>
        <end position="480"/>
    </location>
</feature>
<protein>
    <recommendedName>
        <fullName evidence="4">Outer membrane efflux protein</fullName>
    </recommendedName>
</protein>
<evidence type="ECO:0008006" key="4">
    <source>
        <dbReference type="Google" id="ProtNLM"/>
    </source>
</evidence>
<dbReference type="RefSeq" id="WP_145294230.1">
    <property type="nucleotide sequence ID" value="NZ_CP036319.1"/>
</dbReference>
<dbReference type="EMBL" id="SJPL01000001">
    <property type="protein sequence ID" value="TWT71870.1"/>
    <property type="molecule type" value="Genomic_DNA"/>
</dbReference>
<dbReference type="AlphaFoldDB" id="A0A5C5Y941"/>
<reference evidence="2 3" key="1">
    <citation type="submission" date="2019-02" db="EMBL/GenBank/DDBJ databases">
        <title>Deep-cultivation of Planctomycetes and their phenomic and genomic characterization uncovers novel biology.</title>
        <authorList>
            <person name="Wiegand S."/>
            <person name="Jogler M."/>
            <person name="Boedeker C."/>
            <person name="Pinto D."/>
            <person name="Vollmers J."/>
            <person name="Rivas-Marin E."/>
            <person name="Kohn T."/>
            <person name="Peeters S.H."/>
            <person name="Heuer A."/>
            <person name="Rast P."/>
            <person name="Oberbeckmann S."/>
            <person name="Bunk B."/>
            <person name="Jeske O."/>
            <person name="Meyerdierks A."/>
            <person name="Storesund J.E."/>
            <person name="Kallscheuer N."/>
            <person name="Luecker S."/>
            <person name="Lage O.M."/>
            <person name="Pohl T."/>
            <person name="Merkel B.J."/>
            <person name="Hornburger P."/>
            <person name="Mueller R.-W."/>
            <person name="Bruemmer F."/>
            <person name="Labrenz M."/>
            <person name="Spormann A.M."/>
            <person name="Op Den Camp H."/>
            <person name="Overmann J."/>
            <person name="Amann R."/>
            <person name="Jetten M.S.M."/>
            <person name="Mascher T."/>
            <person name="Medema M.H."/>
            <person name="Devos D.P."/>
            <person name="Kaster A.-K."/>
            <person name="Ovreas L."/>
            <person name="Rohde M."/>
            <person name="Galperin M.Y."/>
            <person name="Jogler C."/>
        </authorList>
    </citation>
    <scope>NUCLEOTIDE SEQUENCE [LARGE SCALE GENOMIC DNA]</scope>
    <source>
        <strain evidence="2 3">Pan14r</strain>
    </source>
</reference>
<evidence type="ECO:0000313" key="2">
    <source>
        <dbReference type="EMBL" id="TWT71870.1"/>
    </source>
</evidence>
<dbReference type="Proteomes" id="UP000317238">
    <property type="component" value="Unassembled WGS sequence"/>
</dbReference>